<keyword evidence="4" id="KW-1185">Reference proteome</keyword>
<keyword evidence="2" id="KW-0732">Signal</keyword>
<reference evidence="4" key="1">
    <citation type="journal article" date="2023" name="Commun. Biol.">
        <title>Genome analysis of Parmales, the sister group of diatoms, reveals the evolutionary specialization of diatoms from phago-mixotrophs to photoautotrophs.</title>
        <authorList>
            <person name="Ban H."/>
            <person name="Sato S."/>
            <person name="Yoshikawa S."/>
            <person name="Yamada K."/>
            <person name="Nakamura Y."/>
            <person name="Ichinomiya M."/>
            <person name="Sato N."/>
            <person name="Blanc-Mathieu R."/>
            <person name="Endo H."/>
            <person name="Kuwata A."/>
            <person name="Ogata H."/>
        </authorList>
    </citation>
    <scope>NUCLEOTIDE SEQUENCE [LARGE SCALE GENOMIC DNA]</scope>
    <source>
        <strain evidence="4">NIES 3701</strain>
    </source>
</reference>
<dbReference type="AlphaFoldDB" id="A0A9W6ZSL7"/>
<dbReference type="OrthoDB" id="10413494at2759"/>
<dbReference type="Proteomes" id="UP001165085">
    <property type="component" value="Unassembled WGS sequence"/>
</dbReference>
<evidence type="ECO:0000313" key="3">
    <source>
        <dbReference type="EMBL" id="GMH57661.1"/>
    </source>
</evidence>
<sequence>MLQHSILFFILLLTSPSLPHARLDRSRGSNQPSYSPSCLPKCKTIESTHLKPMQPCNKWRRAPGQPTIGDICTDKFFEGFRKVCEEACNAKAKFDDGLGVEEYRRPSIAKCTGLGTQTKIQSCNDGYFGGVDQTLKALGMAKEEEKRSEPIVIGKKKAKVREEGKEGGEEKRKEEEGKTSEGTSENTSETSEEPKEVTPPTPEQLNSALLKSEETKNNLKPMAEAQKAHQSNVETYLEFTHTDGNVHTIELHKNEPLIDAVTHFCRDTMGEGEGAGGCAREVMMYFRIHFPEKIRGHE</sequence>
<feature type="compositionally biased region" description="Low complexity" evidence="1">
    <location>
        <begin position="180"/>
        <end position="189"/>
    </location>
</feature>
<name>A0A9W6ZSL7_9STRA</name>
<gene>
    <name evidence="3" type="ORF">TrST_g2333</name>
</gene>
<accession>A0A9W6ZSL7</accession>
<dbReference type="EMBL" id="BRXY01000048">
    <property type="protein sequence ID" value="GMH57661.1"/>
    <property type="molecule type" value="Genomic_DNA"/>
</dbReference>
<evidence type="ECO:0000256" key="2">
    <source>
        <dbReference type="SAM" id="SignalP"/>
    </source>
</evidence>
<feature type="signal peptide" evidence="2">
    <location>
        <begin position="1"/>
        <end position="21"/>
    </location>
</feature>
<feature type="region of interest" description="Disordered" evidence="1">
    <location>
        <begin position="141"/>
        <end position="204"/>
    </location>
</feature>
<evidence type="ECO:0000313" key="4">
    <source>
        <dbReference type="Proteomes" id="UP001165085"/>
    </source>
</evidence>
<feature type="compositionally biased region" description="Basic and acidic residues" evidence="1">
    <location>
        <begin position="160"/>
        <end position="179"/>
    </location>
</feature>
<feature type="chain" id="PRO_5040805212" evidence="2">
    <location>
        <begin position="22"/>
        <end position="298"/>
    </location>
</feature>
<protein>
    <submittedName>
        <fullName evidence="3">Uncharacterized protein</fullName>
    </submittedName>
</protein>
<evidence type="ECO:0000256" key="1">
    <source>
        <dbReference type="SAM" id="MobiDB-lite"/>
    </source>
</evidence>
<proteinExistence type="predicted"/>
<comment type="caution">
    <text evidence="3">The sequence shown here is derived from an EMBL/GenBank/DDBJ whole genome shotgun (WGS) entry which is preliminary data.</text>
</comment>
<organism evidence="3 4">
    <name type="scientific">Triparma strigata</name>
    <dbReference type="NCBI Taxonomy" id="1606541"/>
    <lineage>
        <taxon>Eukaryota</taxon>
        <taxon>Sar</taxon>
        <taxon>Stramenopiles</taxon>
        <taxon>Ochrophyta</taxon>
        <taxon>Bolidophyceae</taxon>
        <taxon>Parmales</taxon>
        <taxon>Triparmaceae</taxon>
        <taxon>Triparma</taxon>
    </lineage>
</organism>